<dbReference type="Proteomes" id="UP000783287">
    <property type="component" value="Unassembled WGS sequence"/>
</dbReference>
<gene>
    <name evidence="2" type="ORF">KC909_02120</name>
</gene>
<dbReference type="InterPro" id="IPR000182">
    <property type="entry name" value="GNAT_dom"/>
</dbReference>
<organism evidence="2 3">
    <name type="scientific">Candidatus Dojkabacteria bacterium</name>
    <dbReference type="NCBI Taxonomy" id="2099670"/>
    <lineage>
        <taxon>Bacteria</taxon>
        <taxon>Candidatus Dojkabacteria</taxon>
    </lineage>
</organism>
<dbReference type="InterPro" id="IPR016181">
    <property type="entry name" value="Acyl_CoA_acyltransferase"/>
</dbReference>
<evidence type="ECO:0000313" key="2">
    <source>
        <dbReference type="EMBL" id="MCA9383138.1"/>
    </source>
</evidence>
<reference evidence="2" key="1">
    <citation type="submission" date="2020-04" db="EMBL/GenBank/DDBJ databases">
        <authorList>
            <person name="Zhang T."/>
        </authorList>
    </citation>
    <scope>NUCLEOTIDE SEQUENCE</scope>
    <source>
        <strain evidence="2">HKST-UBA14</strain>
    </source>
</reference>
<comment type="caution">
    <text evidence="2">The sequence shown here is derived from an EMBL/GenBank/DDBJ whole genome shotgun (WGS) entry which is preliminary data.</text>
</comment>
<dbReference type="EMBL" id="JAGQLK010000030">
    <property type="protein sequence ID" value="MCA9383138.1"/>
    <property type="molecule type" value="Genomic_DNA"/>
</dbReference>
<dbReference type="GO" id="GO:0016747">
    <property type="term" value="F:acyltransferase activity, transferring groups other than amino-acyl groups"/>
    <property type="evidence" value="ECO:0007669"/>
    <property type="project" value="InterPro"/>
</dbReference>
<protein>
    <submittedName>
        <fullName evidence="2">GNAT family N-acetyltransferase</fullName>
    </submittedName>
</protein>
<reference evidence="2" key="2">
    <citation type="journal article" date="2021" name="Microbiome">
        <title>Successional dynamics and alternative stable states in a saline activated sludge microbial community over 9 years.</title>
        <authorList>
            <person name="Wang Y."/>
            <person name="Ye J."/>
            <person name="Ju F."/>
            <person name="Liu L."/>
            <person name="Boyd J.A."/>
            <person name="Deng Y."/>
            <person name="Parks D.H."/>
            <person name="Jiang X."/>
            <person name="Yin X."/>
            <person name="Woodcroft B.J."/>
            <person name="Tyson G.W."/>
            <person name="Hugenholtz P."/>
            <person name="Polz M.F."/>
            <person name="Zhang T."/>
        </authorList>
    </citation>
    <scope>NUCLEOTIDE SEQUENCE</scope>
    <source>
        <strain evidence="2">HKST-UBA14</strain>
    </source>
</reference>
<feature type="domain" description="N-acetyltransferase" evidence="1">
    <location>
        <begin position="4"/>
        <end position="145"/>
    </location>
</feature>
<evidence type="ECO:0000259" key="1">
    <source>
        <dbReference type="PROSITE" id="PS51186"/>
    </source>
</evidence>
<sequence>MEKLTRIELTPDSISQITNIICTLFENDSQDYYTTLERFLSDNTIDREYYFYEQDDQKVGFVCVHKWHPIPKPDKTDRLYWHIADFHIFREFRSDGLGTRFLNSLISLAQTNNVEKIIVFAGGKYGDFMQKHGFKQESNILLIHP</sequence>
<accession>A0A955L5R7</accession>
<name>A0A955L5R7_9BACT</name>
<dbReference type="AlphaFoldDB" id="A0A955L5R7"/>
<proteinExistence type="predicted"/>
<dbReference type="CDD" id="cd04301">
    <property type="entry name" value="NAT_SF"/>
    <property type="match status" value="1"/>
</dbReference>
<dbReference type="PROSITE" id="PS51186">
    <property type="entry name" value="GNAT"/>
    <property type="match status" value="1"/>
</dbReference>
<dbReference type="Gene3D" id="3.40.630.30">
    <property type="match status" value="1"/>
</dbReference>
<dbReference type="Pfam" id="PF00583">
    <property type="entry name" value="Acetyltransf_1"/>
    <property type="match status" value="1"/>
</dbReference>
<evidence type="ECO:0000313" key="3">
    <source>
        <dbReference type="Proteomes" id="UP000783287"/>
    </source>
</evidence>
<dbReference type="SUPFAM" id="SSF55729">
    <property type="entry name" value="Acyl-CoA N-acyltransferases (Nat)"/>
    <property type="match status" value="1"/>
</dbReference>